<proteinExistence type="predicted"/>
<keyword evidence="2" id="KW-1185">Reference proteome</keyword>
<gene>
    <name evidence="1" type="ORF">C4B24_04440</name>
</gene>
<accession>A0A4R0XNQ2</accession>
<sequence length="141" mass="16776">MKLRDITNIKYIFTRKNKKSIKNREFYLSVNDKIIPKWKIMNNTSTAKTIKMLKNFQIPQYETGYLLRNKKGFQTIFFNQNYDVVVSDRDGKVLKTFISVNPGYFSKYFASAHFVYFFPVGTINFLNINKKDVVIIKRFDI</sequence>
<evidence type="ECO:0008006" key="3">
    <source>
        <dbReference type="Google" id="ProtNLM"/>
    </source>
</evidence>
<name>A0A4R0XNQ2_9MOLU</name>
<organism evidence="1 2">
    <name type="scientific">Mycoplasma marinum</name>
    <dbReference type="NCBI Taxonomy" id="1937190"/>
    <lineage>
        <taxon>Bacteria</taxon>
        <taxon>Bacillati</taxon>
        <taxon>Mycoplasmatota</taxon>
        <taxon>Mollicutes</taxon>
        <taxon>Mycoplasmataceae</taxon>
        <taxon>Mycoplasma</taxon>
    </lineage>
</organism>
<protein>
    <recommendedName>
        <fullName evidence="3">DUF192 domain-containing protein</fullName>
    </recommendedName>
</protein>
<evidence type="ECO:0000313" key="2">
    <source>
        <dbReference type="Proteomes" id="UP000294192"/>
    </source>
</evidence>
<reference evidence="1 2" key="1">
    <citation type="submission" date="2018-02" db="EMBL/GenBank/DDBJ databases">
        <title>Mycoplasma marinum and Mycoplasma todarodis sp. nov., moderately halophilic and psychrotolerant mycoplasmas isolated from cephalopods.</title>
        <authorList>
            <person name="Viver T."/>
        </authorList>
    </citation>
    <scope>NUCLEOTIDE SEQUENCE [LARGE SCALE GENOMIC DNA]</scope>
    <source>
        <strain evidence="1 2">PE</strain>
    </source>
</reference>
<dbReference type="EMBL" id="PSZO01000031">
    <property type="protein sequence ID" value="TCG10585.1"/>
    <property type="molecule type" value="Genomic_DNA"/>
</dbReference>
<comment type="caution">
    <text evidence="1">The sequence shown here is derived from an EMBL/GenBank/DDBJ whole genome shotgun (WGS) entry which is preliminary data.</text>
</comment>
<dbReference type="RefSeq" id="WP_131599560.1">
    <property type="nucleotide sequence ID" value="NZ_CBDBYK010000007.1"/>
</dbReference>
<dbReference type="OrthoDB" id="389136at2"/>
<dbReference type="Proteomes" id="UP000294192">
    <property type="component" value="Unassembled WGS sequence"/>
</dbReference>
<evidence type="ECO:0000313" key="1">
    <source>
        <dbReference type="EMBL" id="TCG10585.1"/>
    </source>
</evidence>
<dbReference type="AlphaFoldDB" id="A0A4R0XNQ2"/>